<keyword evidence="2" id="KW-1003">Cell membrane</keyword>
<sequence length="495" mass="55197">MANFLSDTFTDEDTSVSKLCNNCFKRLFDACAAMAVMVSSVKLSTYPSTLKPWYNSCHGLSVMTLPSRRGPNRVGEPSHSAKISKDKACDRDTLVAVAASLRIVGVYVVAQTSSTVLKTFSITFPFLSLLFQLLNIGLVVFGLVHSTFQGFLLSQLSQLLSSVCALICSVTLLCSGRRLNWIRIRSISLLASLPDRGESCSFAVVSLIVVGWIYMCARFVALCWVLNNQIPREAYKNVYGVEAAHSSSPRTLLLLVGLYWYLNNLFTNGTLVFVPIYYMAFCIVLSHSFNVHCRRLKSMQRSLARLMVADDLANIRAFYERVCALALDVNRAFGRIVFAWYIKIVLSICVDFTQLFSDHELLDSARQEETFLFSLRVVYSFLTFLGTCIAAAQVSENALRPLPILHTLTLRSSRLDMNTKMEAHFFLSRLSASPVVLTGWDFFVISRSFILSVAAALTTYIVIMIQMNPKAMRTINRLVSTALNSTTNSTSVPND</sequence>
<keyword evidence="4 7" id="KW-1133">Transmembrane helix</keyword>
<evidence type="ECO:0000256" key="7">
    <source>
        <dbReference type="SAM" id="Phobius"/>
    </source>
</evidence>
<dbReference type="GO" id="GO:0038023">
    <property type="term" value="F:signaling receptor activity"/>
    <property type="evidence" value="ECO:0007669"/>
    <property type="project" value="UniProtKB-ARBA"/>
</dbReference>
<reference evidence="9" key="1">
    <citation type="submission" date="2025-08" db="UniProtKB">
        <authorList>
            <consortium name="RefSeq"/>
        </authorList>
    </citation>
    <scope>IDENTIFICATION</scope>
</reference>
<proteinExistence type="predicted"/>
<evidence type="ECO:0000256" key="2">
    <source>
        <dbReference type="ARBA" id="ARBA00022475"/>
    </source>
</evidence>
<keyword evidence="3 7" id="KW-0812">Transmembrane</keyword>
<organism evidence="8 9">
    <name type="scientific">Galendromus occidentalis</name>
    <name type="common">western predatory mite</name>
    <dbReference type="NCBI Taxonomy" id="34638"/>
    <lineage>
        <taxon>Eukaryota</taxon>
        <taxon>Metazoa</taxon>
        <taxon>Ecdysozoa</taxon>
        <taxon>Arthropoda</taxon>
        <taxon>Chelicerata</taxon>
        <taxon>Arachnida</taxon>
        <taxon>Acari</taxon>
        <taxon>Parasitiformes</taxon>
        <taxon>Mesostigmata</taxon>
        <taxon>Gamasina</taxon>
        <taxon>Phytoseioidea</taxon>
        <taxon>Phytoseiidae</taxon>
        <taxon>Typhlodrominae</taxon>
        <taxon>Galendromus</taxon>
    </lineage>
</organism>
<dbReference type="Pfam" id="PF08395">
    <property type="entry name" value="7tm_7"/>
    <property type="match status" value="1"/>
</dbReference>
<feature type="transmembrane region" description="Helical" evidence="7">
    <location>
        <begin position="377"/>
        <end position="394"/>
    </location>
</feature>
<feature type="transmembrane region" description="Helical" evidence="7">
    <location>
        <begin position="122"/>
        <end position="144"/>
    </location>
</feature>
<dbReference type="RefSeq" id="XP_003743154.1">
    <property type="nucleotide sequence ID" value="XM_003743106.1"/>
</dbReference>
<evidence type="ECO:0000256" key="6">
    <source>
        <dbReference type="ARBA" id="ARBA00023170"/>
    </source>
</evidence>
<dbReference type="KEGG" id="goe:100898984"/>
<keyword evidence="5 7" id="KW-0472">Membrane</keyword>
<keyword evidence="6" id="KW-0675">Receptor</keyword>
<comment type="subcellular location">
    <subcellularLocation>
        <location evidence="1">Cell membrane</location>
        <topology evidence="1">Multi-pass membrane protein</topology>
    </subcellularLocation>
</comment>
<name>A0AAJ6QT95_9ACAR</name>
<dbReference type="GO" id="GO:0051606">
    <property type="term" value="P:detection of stimulus"/>
    <property type="evidence" value="ECO:0007669"/>
    <property type="project" value="UniProtKB-ARBA"/>
</dbReference>
<feature type="transmembrane region" description="Helical" evidence="7">
    <location>
        <begin position="274"/>
        <end position="293"/>
    </location>
</feature>
<dbReference type="GO" id="GO:0005886">
    <property type="term" value="C:plasma membrane"/>
    <property type="evidence" value="ECO:0007669"/>
    <property type="project" value="UniProtKB-SubCell"/>
</dbReference>
<dbReference type="PANTHER" id="PTHR21421:SF29">
    <property type="entry name" value="GUSTATORY RECEPTOR 5A FOR TREHALOSE-RELATED"/>
    <property type="match status" value="1"/>
</dbReference>
<protein>
    <submittedName>
        <fullName evidence="9">Uncharacterized protein LOC100898984</fullName>
    </submittedName>
</protein>
<evidence type="ECO:0000313" key="9">
    <source>
        <dbReference type="RefSeq" id="XP_003743154.1"/>
    </source>
</evidence>
<dbReference type="AlphaFoldDB" id="A0AAJ6QT95"/>
<evidence type="ECO:0000256" key="3">
    <source>
        <dbReference type="ARBA" id="ARBA00022692"/>
    </source>
</evidence>
<dbReference type="Proteomes" id="UP000694867">
    <property type="component" value="Unplaced"/>
</dbReference>
<evidence type="ECO:0000256" key="1">
    <source>
        <dbReference type="ARBA" id="ARBA00004651"/>
    </source>
</evidence>
<evidence type="ECO:0000256" key="4">
    <source>
        <dbReference type="ARBA" id="ARBA00022989"/>
    </source>
</evidence>
<dbReference type="PANTHER" id="PTHR21421">
    <property type="entry name" value="GUSTATORY RECEPTOR"/>
    <property type="match status" value="1"/>
</dbReference>
<accession>A0AAJ6QT95</accession>
<gene>
    <name evidence="9" type="primary">LOC100898984</name>
</gene>
<dbReference type="InterPro" id="IPR013604">
    <property type="entry name" value="7TM_chemorcpt"/>
</dbReference>
<dbReference type="GeneID" id="100898984"/>
<dbReference type="GO" id="GO:0050909">
    <property type="term" value="P:sensory perception of taste"/>
    <property type="evidence" value="ECO:0007669"/>
    <property type="project" value="InterPro"/>
</dbReference>
<feature type="transmembrane region" description="Helical" evidence="7">
    <location>
        <begin position="449"/>
        <end position="467"/>
    </location>
</feature>
<keyword evidence="8" id="KW-1185">Reference proteome</keyword>
<feature type="transmembrane region" description="Helical" evidence="7">
    <location>
        <begin position="202"/>
        <end position="226"/>
    </location>
</feature>
<evidence type="ECO:0000313" key="8">
    <source>
        <dbReference type="Proteomes" id="UP000694867"/>
    </source>
</evidence>
<feature type="transmembrane region" description="Helical" evidence="7">
    <location>
        <begin position="156"/>
        <end position="173"/>
    </location>
</feature>
<evidence type="ECO:0000256" key="5">
    <source>
        <dbReference type="ARBA" id="ARBA00023136"/>
    </source>
</evidence>